<gene>
    <name evidence="4" type="ORF">ABID52_000306</name>
</gene>
<dbReference type="PANTHER" id="PTHR31157">
    <property type="entry name" value="SCP DOMAIN-CONTAINING PROTEIN"/>
    <property type="match status" value="1"/>
</dbReference>
<dbReference type="EMBL" id="JBEPMP010000001">
    <property type="protein sequence ID" value="MET3726725.1"/>
    <property type="molecule type" value="Genomic_DNA"/>
</dbReference>
<dbReference type="PANTHER" id="PTHR31157:SF1">
    <property type="entry name" value="SCP DOMAIN-CONTAINING PROTEIN"/>
    <property type="match status" value="1"/>
</dbReference>
<name>A0ABV2LDP7_9BACL</name>
<feature type="signal peptide" evidence="1">
    <location>
        <begin position="1"/>
        <end position="20"/>
    </location>
</feature>
<feature type="domain" description="Copper amine oxidase-like N-terminal" evidence="3">
    <location>
        <begin position="33"/>
        <end position="144"/>
    </location>
</feature>
<organism evidence="4 5">
    <name type="scientific">Fictibacillus halophilus</name>
    <dbReference type="NCBI Taxonomy" id="1610490"/>
    <lineage>
        <taxon>Bacteria</taxon>
        <taxon>Bacillati</taxon>
        <taxon>Bacillota</taxon>
        <taxon>Bacilli</taxon>
        <taxon>Bacillales</taxon>
        <taxon>Fictibacillaceae</taxon>
        <taxon>Fictibacillus</taxon>
    </lineage>
</organism>
<dbReference type="InterPro" id="IPR035940">
    <property type="entry name" value="CAP_sf"/>
</dbReference>
<feature type="domain" description="SCP" evidence="2">
    <location>
        <begin position="182"/>
        <end position="296"/>
    </location>
</feature>
<evidence type="ECO:0000259" key="2">
    <source>
        <dbReference type="Pfam" id="PF00188"/>
    </source>
</evidence>
<reference evidence="4 5" key="1">
    <citation type="submission" date="2024-06" db="EMBL/GenBank/DDBJ databases">
        <title>Genomic Encyclopedia of Type Strains, Phase IV (KMG-IV): sequencing the most valuable type-strain genomes for metagenomic binning, comparative biology and taxonomic classification.</title>
        <authorList>
            <person name="Goeker M."/>
        </authorList>
    </citation>
    <scope>NUCLEOTIDE SEQUENCE [LARGE SCALE GENOMIC DNA]</scope>
    <source>
        <strain evidence="4 5">DSM 100124</strain>
    </source>
</reference>
<keyword evidence="1" id="KW-0732">Signal</keyword>
<dbReference type="InterPro" id="IPR014044">
    <property type="entry name" value="CAP_dom"/>
</dbReference>
<dbReference type="InterPro" id="IPR012854">
    <property type="entry name" value="Cu_amine_oxidase-like_N"/>
</dbReference>
<dbReference type="SUPFAM" id="SSF55383">
    <property type="entry name" value="Copper amine oxidase, domain N"/>
    <property type="match status" value="1"/>
</dbReference>
<protein>
    <submittedName>
        <fullName evidence="4">YkwD family protein</fullName>
    </submittedName>
</protein>
<accession>A0ABV2LDP7</accession>
<proteinExistence type="predicted"/>
<comment type="caution">
    <text evidence="4">The sequence shown here is derived from an EMBL/GenBank/DDBJ whole genome shotgun (WGS) entry which is preliminary data.</text>
</comment>
<evidence type="ECO:0000259" key="3">
    <source>
        <dbReference type="Pfam" id="PF07833"/>
    </source>
</evidence>
<dbReference type="SUPFAM" id="SSF55797">
    <property type="entry name" value="PR-1-like"/>
    <property type="match status" value="1"/>
</dbReference>
<dbReference type="RefSeq" id="WP_233096506.1">
    <property type="nucleotide sequence ID" value="NZ_JAEACF010000001.1"/>
</dbReference>
<dbReference type="Gene3D" id="3.40.33.10">
    <property type="entry name" value="CAP"/>
    <property type="match status" value="1"/>
</dbReference>
<feature type="chain" id="PRO_5047301105" evidence="1">
    <location>
        <begin position="21"/>
        <end position="299"/>
    </location>
</feature>
<dbReference type="Pfam" id="PF07833">
    <property type="entry name" value="Cu_amine_oxidN1"/>
    <property type="match status" value="1"/>
</dbReference>
<sequence>MKYFVSLLATGLLVLGINSADVSAESFNVKIGNNSVVFPDEKPIVKNNRLLVPLRPVFESMNAEVKWNSSTNMVTSQLSKAGTTAKLAINIHSPFLEKQFSNKFYIQQSDVKPAIINNRTYIPLRLVGEAYGFDVTWDESSNTATYKETGSLHLTDPTYKTHLSTGTISKQNVYELETFFSVNKYRLNNGKKELSLNPTLSNVAREKSRDMLVKNYFDHTSPTYGSPFDMMKQFGITYTSAGENIAAGYTTTSAVMTGWINSPGHKANILSDNFSQIGVGYIKGTTGYKTYWTQMFIRP</sequence>
<evidence type="ECO:0000313" key="5">
    <source>
        <dbReference type="Proteomes" id="UP001549097"/>
    </source>
</evidence>
<dbReference type="Gene3D" id="3.30.457.10">
    <property type="entry name" value="Copper amine oxidase-like, N-terminal domain"/>
    <property type="match status" value="1"/>
</dbReference>
<dbReference type="Proteomes" id="UP001549097">
    <property type="component" value="Unassembled WGS sequence"/>
</dbReference>
<dbReference type="InterPro" id="IPR036582">
    <property type="entry name" value="Mao_N_sf"/>
</dbReference>
<dbReference type="Pfam" id="PF00188">
    <property type="entry name" value="CAP"/>
    <property type="match status" value="1"/>
</dbReference>
<evidence type="ECO:0000313" key="4">
    <source>
        <dbReference type="EMBL" id="MET3726725.1"/>
    </source>
</evidence>
<keyword evidence="5" id="KW-1185">Reference proteome</keyword>
<dbReference type="CDD" id="cd05379">
    <property type="entry name" value="CAP_bacterial"/>
    <property type="match status" value="1"/>
</dbReference>
<evidence type="ECO:0000256" key="1">
    <source>
        <dbReference type="SAM" id="SignalP"/>
    </source>
</evidence>